<keyword evidence="2 3" id="KW-0040">ANK repeat</keyword>
<feature type="repeat" description="ANK" evidence="3">
    <location>
        <begin position="401"/>
        <end position="433"/>
    </location>
</feature>
<gene>
    <name evidence="4" type="ORF">PENSOL_c054G03022</name>
</gene>
<dbReference type="InterPro" id="IPR002110">
    <property type="entry name" value="Ankyrin_rpt"/>
</dbReference>
<dbReference type="InterPro" id="IPR036770">
    <property type="entry name" value="Ankyrin_rpt-contain_sf"/>
</dbReference>
<dbReference type="STRING" id="60172.A0A1V6QQC5"/>
<evidence type="ECO:0000256" key="1">
    <source>
        <dbReference type="ARBA" id="ARBA00022737"/>
    </source>
</evidence>
<name>A0A1V6QQC5_9EURO</name>
<dbReference type="PANTHER" id="PTHR24198:SF165">
    <property type="entry name" value="ANKYRIN REPEAT-CONTAINING PROTEIN-RELATED"/>
    <property type="match status" value="1"/>
</dbReference>
<sequence>MNLLDLPLEIIHLIFQSIPDQWGLDDLQDPPNPRGSSLDLRSFNSFVQTCKTLYVLLNPFLYHWDVDFHCNRALRWAAETGNLATARLSLKARLTEERRHKRWEHLYLATHYNQQAIVRLLLEYGIDPNRVAYWNTEPEGSGYGNNLNINLLEEVTFWDSVPILKLLLDHGAVADRLTFITMLEDAAGEGHLAIAKLLIENGCGLGVIDPAEYHDALCRAIEAGSTGVVRFLLEKGVCPEMPPGIQLPSRSSMALAAYIHDPEIVKMLLAHGANPFPEGPVGTNVLPLVNAAKVKNYAVTQLLRESIDLEEMIGSRGRNQELLLLTAAACGWDDMVRQLLDQGCLVDIKVRNPYSFNSTSKPVINKEHLPAISLAADRGHYSTVQLLLSYNASCNPPSRYEEPFPLLHAVASGHLDIVELLLDHGAEPNGIGRWYEWSKGVGDLPCIYWALGHPKIFRFLLDRGADLSVPAVEAIIRMDRDMYGLVSINHKLESGGRAPTSTLVIREALKRGCTEIVQILLERGIPLQNPGEADCWGYKPLPIATTAEDEEMTRLILDHRFNISSGSLGVEEAINMAVGEANFLLFKFLLDTGWLNFPSASPGDRNILGMEIPAPPTPQKDTNTDATTVDLPTEHGTYSEPRESPLATSPLDHLFMSEAVSGPGNTDIFVQFLLEQGAEPLGGSSALMTPLGIALKRGYTHIVQLMLRVIDRQTITEEELLLKLGVILEIKDPDAVDRSSYAEHYTKRCNRNLP</sequence>
<dbReference type="AlphaFoldDB" id="A0A1V6QQC5"/>
<evidence type="ECO:0008006" key="6">
    <source>
        <dbReference type="Google" id="ProtNLM"/>
    </source>
</evidence>
<reference evidence="5" key="1">
    <citation type="journal article" date="2017" name="Nat. Microbiol.">
        <title>Global analysis of biosynthetic gene clusters reveals vast potential of secondary metabolite production in Penicillium species.</title>
        <authorList>
            <person name="Nielsen J.C."/>
            <person name="Grijseels S."/>
            <person name="Prigent S."/>
            <person name="Ji B."/>
            <person name="Dainat J."/>
            <person name="Nielsen K.F."/>
            <person name="Frisvad J.C."/>
            <person name="Workman M."/>
            <person name="Nielsen J."/>
        </authorList>
    </citation>
    <scope>NUCLEOTIDE SEQUENCE [LARGE SCALE GENOMIC DNA]</scope>
    <source>
        <strain evidence="5">IBT 29525</strain>
    </source>
</reference>
<dbReference type="PROSITE" id="PS50297">
    <property type="entry name" value="ANK_REP_REGION"/>
    <property type="match status" value="1"/>
</dbReference>
<evidence type="ECO:0000313" key="4">
    <source>
        <dbReference type="EMBL" id="OQD91405.1"/>
    </source>
</evidence>
<keyword evidence="1" id="KW-0677">Repeat</keyword>
<protein>
    <recommendedName>
        <fullName evidence="6">F-box domain-containing protein</fullName>
    </recommendedName>
</protein>
<organism evidence="4 5">
    <name type="scientific">Penicillium solitum</name>
    <dbReference type="NCBI Taxonomy" id="60172"/>
    <lineage>
        <taxon>Eukaryota</taxon>
        <taxon>Fungi</taxon>
        <taxon>Dikarya</taxon>
        <taxon>Ascomycota</taxon>
        <taxon>Pezizomycotina</taxon>
        <taxon>Eurotiomycetes</taxon>
        <taxon>Eurotiomycetidae</taxon>
        <taxon>Eurotiales</taxon>
        <taxon>Aspergillaceae</taxon>
        <taxon>Penicillium</taxon>
    </lineage>
</organism>
<dbReference type="Proteomes" id="UP000191612">
    <property type="component" value="Unassembled WGS sequence"/>
</dbReference>
<comment type="caution">
    <text evidence="4">The sequence shown here is derived from an EMBL/GenBank/DDBJ whole genome shotgun (WGS) entry which is preliminary data.</text>
</comment>
<dbReference type="PANTHER" id="PTHR24198">
    <property type="entry name" value="ANKYRIN REPEAT AND PROTEIN KINASE DOMAIN-CONTAINING PROTEIN"/>
    <property type="match status" value="1"/>
</dbReference>
<evidence type="ECO:0000313" key="5">
    <source>
        <dbReference type="Proteomes" id="UP000191612"/>
    </source>
</evidence>
<dbReference type="PROSITE" id="PS50088">
    <property type="entry name" value="ANK_REPEAT"/>
    <property type="match status" value="1"/>
</dbReference>
<dbReference type="Pfam" id="PF12796">
    <property type="entry name" value="Ank_2"/>
    <property type="match status" value="2"/>
</dbReference>
<evidence type="ECO:0000256" key="3">
    <source>
        <dbReference type="PROSITE-ProRule" id="PRU00023"/>
    </source>
</evidence>
<accession>A0A1V6QQC5</accession>
<dbReference type="Gene3D" id="1.25.40.20">
    <property type="entry name" value="Ankyrin repeat-containing domain"/>
    <property type="match status" value="4"/>
</dbReference>
<dbReference type="EMBL" id="MDYO01000054">
    <property type="protein sequence ID" value="OQD91405.1"/>
    <property type="molecule type" value="Genomic_DNA"/>
</dbReference>
<keyword evidence="5" id="KW-1185">Reference proteome</keyword>
<dbReference type="SMART" id="SM00248">
    <property type="entry name" value="ANK"/>
    <property type="match status" value="11"/>
</dbReference>
<dbReference type="SUPFAM" id="SSF48403">
    <property type="entry name" value="Ankyrin repeat"/>
    <property type="match status" value="3"/>
</dbReference>
<evidence type="ECO:0000256" key="2">
    <source>
        <dbReference type="ARBA" id="ARBA00023043"/>
    </source>
</evidence>
<proteinExistence type="predicted"/>